<dbReference type="EMBL" id="PZHR01000031">
    <property type="protein sequence ID" value="PTK59020.1"/>
    <property type="molecule type" value="Genomic_DNA"/>
</dbReference>
<evidence type="ECO:0000259" key="1">
    <source>
        <dbReference type="PROSITE" id="PS51186"/>
    </source>
</evidence>
<reference evidence="2 3" key="1">
    <citation type="journal article" date="2016" name="Front. Microbiol.">
        <title>Comprehensive Phylogenetic Analysis of Bovine Non-aureus Staphylococci Species Based on Whole-Genome Sequencing.</title>
        <authorList>
            <person name="Naushad S."/>
            <person name="Barkema H.W."/>
            <person name="Luby C."/>
            <person name="Condas L.A."/>
            <person name="Nobrega D.B."/>
            <person name="Carson D.A."/>
            <person name="De Buck J."/>
        </authorList>
    </citation>
    <scope>NUCLEOTIDE SEQUENCE [LARGE SCALE GENOMIC DNA]</scope>
    <source>
        <strain evidence="2 3">SNUC 4337</strain>
    </source>
</reference>
<dbReference type="RefSeq" id="WP_107644230.1">
    <property type="nucleotide sequence ID" value="NZ_PZHR01000031.1"/>
</dbReference>
<dbReference type="Gene3D" id="3.40.630.30">
    <property type="match status" value="1"/>
</dbReference>
<comment type="caution">
    <text evidence="2">The sequence shown here is derived from an EMBL/GenBank/DDBJ whole genome shotgun (WGS) entry which is preliminary data.</text>
</comment>
<evidence type="ECO:0000313" key="2">
    <source>
        <dbReference type="EMBL" id="PTK59020.1"/>
    </source>
</evidence>
<accession>A0A2T4SAM7</accession>
<dbReference type="SUPFAM" id="SSF55729">
    <property type="entry name" value="Acyl-CoA N-acyltransferases (Nat)"/>
    <property type="match status" value="1"/>
</dbReference>
<gene>
    <name evidence="2" type="ORF">BUZ61_07160</name>
</gene>
<name>A0A2T4SAM7_9STAP</name>
<dbReference type="PROSITE" id="PS51186">
    <property type="entry name" value="GNAT"/>
    <property type="match status" value="1"/>
</dbReference>
<organism evidence="2 3">
    <name type="scientific">Staphylococcus nepalensis</name>
    <dbReference type="NCBI Taxonomy" id="214473"/>
    <lineage>
        <taxon>Bacteria</taxon>
        <taxon>Bacillati</taxon>
        <taxon>Bacillota</taxon>
        <taxon>Bacilli</taxon>
        <taxon>Bacillales</taxon>
        <taxon>Staphylococcaceae</taxon>
        <taxon>Staphylococcus</taxon>
    </lineage>
</organism>
<dbReference type="InterPro" id="IPR016181">
    <property type="entry name" value="Acyl_CoA_acyltransferase"/>
</dbReference>
<dbReference type="InterPro" id="IPR000182">
    <property type="entry name" value="GNAT_dom"/>
</dbReference>
<protein>
    <submittedName>
        <fullName evidence="2">Spermidine acetyltransferase</fullName>
    </submittedName>
</protein>
<evidence type="ECO:0000313" key="3">
    <source>
        <dbReference type="Proteomes" id="UP000240400"/>
    </source>
</evidence>
<dbReference type="GO" id="GO:0004145">
    <property type="term" value="F:diamine N-acetyltransferase activity"/>
    <property type="evidence" value="ECO:0007669"/>
    <property type="project" value="TreeGrafter"/>
</dbReference>
<dbReference type="AlphaFoldDB" id="A0A2T4SAM7"/>
<dbReference type="PANTHER" id="PTHR43415">
    <property type="entry name" value="SPERMIDINE N(1)-ACETYLTRANSFERASE"/>
    <property type="match status" value="1"/>
</dbReference>
<dbReference type="Pfam" id="PF13302">
    <property type="entry name" value="Acetyltransf_3"/>
    <property type="match status" value="1"/>
</dbReference>
<dbReference type="PANTHER" id="PTHR43415:SF6">
    <property type="entry name" value="SPERMIDINE N(1)-ACETYLTRANSFERASE"/>
    <property type="match status" value="1"/>
</dbReference>
<keyword evidence="2" id="KW-0808">Transferase</keyword>
<feature type="domain" description="N-acetyltransferase" evidence="1">
    <location>
        <begin position="1"/>
        <end position="164"/>
    </location>
</feature>
<dbReference type="OrthoDB" id="9795206at2"/>
<dbReference type="Proteomes" id="UP000240400">
    <property type="component" value="Unassembled WGS sequence"/>
</dbReference>
<proteinExistence type="predicted"/>
<sequence>MKIRALEETDLDFVHRLNNEYANMSYWFEEPYQSLSELQSLYKKHILDESERRFIIEEESERIGVVELIEIDFIHSNCEIQIIVDGQYSGKGYASKAFKMAIDYAFLVLNLHKIYLFVDVTNEKAVHIYQKQNFKIEGTLQEHFYTRGQYNDCHVMGLLKKNWISYGGHEPLQ</sequence>